<accession>A0A834LTB2</accession>
<dbReference type="Pfam" id="PF14541">
    <property type="entry name" value="TAXi_C"/>
    <property type="match status" value="1"/>
</dbReference>
<comment type="caution">
    <text evidence="2">The sequence shown here is derived from an EMBL/GenBank/DDBJ whole genome shotgun (WGS) entry which is preliminary data.</text>
</comment>
<feature type="domain" description="Xylanase inhibitor C-terminal" evidence="1">
    <location>
        <begin position="241"/>
        <end position="339"/>
    </location>
</feature>
<dbReference type="SUPFAM" id="SSF50630">
    <property type="entry name" value="Acid proteases"/>
    <property type="match status" value="1"/>
</dbReference>
<protein>
    <recommendedName>
        <fullName evidence="1">Xylanase inhibitor C-terminal domain-containing protein</fullName>
    </recommendedName>
</protein>
<reference evidence="2" key="1">
    <citation type="submission" date="2019-11" db="EMBL/GenBank/DDBJ databases">
        <authorList>
            <person name="Liu Y."/>
            <person name="Hou J."/>
            <person name="Li T.-Q."/>
            <person name="Guan C.-H."/>
            <person name="Wu X."/>
            <person name="Wu H.-Z."/>
            <person name="Ling F."/>
            <person name="Zhang R."/>
            <person name="Shi X.-G."/>
            <person name="Ren J.-P."/>
            <person name="Chen E.-F."/>
            <person name="Sun J.-M."/>
        </authorList>
    </citation>
    <scope>NUCLEOTIDE SEQUENCE</scope>
    <source>
        <strain evidence="2">Adult_tree_wgs_1</strain>
        <tissue evidence="2">Leaves</tissue>
    </source>
</reference>
<organism evidence="2 3">
    <name type="scientific">Rhododendron simsii</name>
    <name type="common">Sims's rhododendron</name>
    <dbReference type="NCBI Taxonomy" id="118357"/>
    <lineage>
        <taxon>Eukaryota</taxon>
        <taxon>Viridiplantae</taxon>
        <taxon>Streptophyta</taxon>
        <taxon>Embryophyta</taxon>
        <taxon>Tracheophyta</taxon>
        <taxon>Spermatophyta</taxon>
        <taxon>Magnoliopsida</taxon>
        <taxon>eudicotyledons</taxon>
        <taxon>Gunneridae</taxon>
        <taxon>Pentapetalae</taxon>
        <taxon>asterids</taxon>
        <taxon>Ericales</taxon>
        <taxon>Ericaceae</taxon>
        <taxon>Ericoideae</taxon>
        <taxon>Rhodoreae</taxon>
        <taxon>Rhododendron</taxon>
    </lineage>
</organism>
<evidence type="ECO:0000259" key="1">
    <source>
        <dbReference type="Pfam" id="PF14541"/>
    </source>
</evidence>
<proteinExistence type="predicted"/>
<keyword evidence="3" id="KW-1185">Reference proteome</keyword>
<evidence type="ECO:0000313" key="3">
    <source>
        <dbReference type="Proteomes" id="UP000626092"/>
    </source>
</evidence>
<gene>
    <name evidence="2" type="ORF">RHSIM_Rhsim02G0020400</name>
</gene>
<sequence>MKPYLFSVSDSRDSFKIQPSASRLSMASSSPTVSLSESSIDAKELHMAQDQEESTPILVANTPGPTSVPNSVPATPSLNPIPQPFQPSFGFGTSNGGCQICGKTNHLAYSCHYRLDLGYRPMGRSGGGFSPRYPPRPPPHAMFAAAEPQMLSGYGFGVDNSGFGYDTSMPLTASYGVGNVPTYEYGSNSGGPASYNIASTAGPPQVFGTFAQASPFAQTSPHGKSPISPWIFDTGATNQLSGVPTVAAVAPLGLCFNSTNLTSTWLRPSVPAIDLVMQNETVYWSIVGANSMVQVSNEVLCLGFVDGDSNPKTSIVIGGYQIEDNLLQFDLVASRLGFTSSLLYSQTTCANFNFTSNA</sequence>
<dbReference type="AlphaFoldDB" id="A0A834LTB2"/>
<dbReference type="EMBL" id="WJXA01000002">
    <property type="protein sequence ID" value="KAF7151480.1"/>
    <property type="molecule type" value="Genomic_DNA"/>
</dbReference>
<dbReference type="InterPro" id="IPR032799">
    <property type="entry name" value="TAXi_C"/>
</dbReference>
<name>A0A834LTB2_RHOSS</name>
<dbReference type="Proteomes" id="UP000626092">
    <property type="component" value="Unassembled WGS sequence"/>
</dbReference>
<evidence type="ECO:0000313" key="2">
    <source>
        <dbReference type="EMBL" id="KAF7151480.1"/>
    </source>
</evidence>
<dbReference type="Gene3D" id="2.40.70.10">
    <property type="entry name" value="Acid Proteases"/>
    <property type="match status" value="1"/>
</dbReference>
<dbReference type="InterPro" id="IPR021109">
    <property type="entry name" value="Peptidase_aspartic_dom_sf"/>
</dbReference>
<dbReference type="OrthoDB" id="1162128at2759"/>